<organism evidence="8 9">
    <name type="scientific">Ruegeria marina</name>
    <dbReference type="NCBI Taxonomy" id="639004"/>
    <lineage>
        <taxon>Bacteria</taxon>
        <taxon>Pseudomonadati</taxon>
        <taxon>Pseudomonadota</taxon>
        <taxon>Alphaproteobacteria</taxon>
        <taxon>Rhodobacterales</taxon>
        <taxon>Roseobacteraceae</taxon>
        <taxon>Ruegeria</taxon>
    </lineage>
</organism>
<dbReference type="Gene3D" id="3.30.70.1170">
    <property type="entry name" value="Sun protein, domain 3"/>
    <property type="match status" value="1"/>
</dbReference>
<proteinExistence type="inferred from homology"/>
<dbReference type="PRINTS" id="PR02008">
    <property type="entry name" value="RCMTFAMILY"/>
</dbReference>
<comment type="caution">
    <text evidence="5">Lacks conserved residue(s) required for the propagation of feature annotation.</text>
</comment>
<keyword evidence="9" id="KW-1185">Reference proteome</keyword>
<sequence>MTPAARIQAAIEILDDILGGRPAEQALTSWARRSRYAGSKDRAAIRDHVFDALRARRSLAARGGAVTGRGLMIGLLRAQGQEISSFFTGDRHAPDALSEAEQAAGRNPEPGAEASDIPDWLWPEFTASLGESAEAAGRIMQRRAPLHLRANLLKTDRQTAISLLAEDGVVAQPHPACATAMEVVEGARKVAQTRAYQQGMVELQDAASQAIAERVPLRSGLRVLDFCAGGGGKTLALAARVRGEILAHDAAPQRMRDLPARATRAGAQVRLVATDVVEREAPFDLILADVPCSGSGSWRRAPDGKWLLTPERLLELTRIQSAILRTVSGLVATGGQVAYATCSMLRVENNNIVEQFLSENPGWKQDDRAQWTVLDGTDGFFLSVLTRVA</sequence>
<dbReference type="InterPro" id="IPR049560">
    <property type="entry name" value="MeTrfase_RsmB-F_NOP2_cat"/>
</dbReference>
<dbReference type="AlphaFoldDB" id="A0A1G6Q5F3"/>
<dbReference type="InterPro" id="IPR054728">
    <property type="entry name" value="RsmB-like_ferredoxin"/>
</dbReference>
<dbReference type="OrthoDB" id="9810297at2"/>
<feature type="domain" description="SAM-dependent MTase RsmB/NOP-type" evidence="7">
    <location>
        <begin position="136"/>
        <end position="389"/>
    </location>
</feature>
<dbReference type="GO" id="GO:0001510">
    <property type="term" value="P:RNA methylation"/>
    <property type="evidence" value="ECO:0007669"/>
    <property type="project" value="InterPro"/>
</dbReference>
<evidence type="ECO:0000256" key="1">
    <source>
        <dbReference type="ARBA" id="ARBA00022603"/>
    </source>
</evidence>
<evidence type="ECO:0000256" key="5">
    <source>
        <dbReference type="PROSITE-ProRule" id="PRU01023"/>
    </source>
</evidence>
<dbReference type="PANTHER" id="PTHR22807:SF53">
    <property type="entry name" value="RIBOSOMAL RNA SMALL SUBUNIT METHYLTRANSFERASE B-RELATED"/>
    <property type="match status" value="1"/>
</dbReference>
<evidence type="ECO:0000259" key="7">
    <source>
        <dbReference type="PROSITE" id="PS51686"/>
    </source>
</evidence>
<keyword evidence="3 5" id="KW-0949">S-adenosyl-L-methionine</keyword>
<evidence type="ECO:0000256" key="4">
    <source>
        <dbReference type="ARBA" id="ARBA00022884"/>
    </source>
</evidence>
<keyword evidence="1 5" id="KW-0489">Methyltransferase</keyword>
<dbReference type="InterPro" id="IPR023267">
    <property type="entry name" value="RCMT"/>
</dbReference>
<feature type="active site" description="Nucleophile" evidence="5">
    <location>
        <position position="342"/>
    </location>
</feature>
<dbReference type="GO" id="GO:0008173">
    <property type="term" value="F:RNA methyltransferase activity"/>
    <property type="evidence" value="ECO:0007669"/>
    <property type="project" value="InterPro"/>
</dbReference>
<dbReference type="EMBL" id="FMZV01000004">
    <property type="protein sequence ID" value="SDC87702.1"/>
    <property type="molecule type" value="Genomic_DNA"/>
</dbReference>
<dbReference type="SUPFAM" id="SSF53335">
    <property type="entry name" value="S-adenosyl-L-methionine-dependent methyltransferases"/>
    <property type="match status" value="1"/>
</dbReference>
<dbReference type="RefSeq" id="WP_093029151.1">
    <property type="nucleotide sequence ID" value="NZ_FMZV01000004.1"/>
</dbReference>
<evidence type="ECO:0000256" key="6">
    <source>
        <dbReference type="SAM" id="MobiDB-lite"/>
    </source>
</evidence>
<dbReference type="CDD" id="cd02440">
    <property type="entry name" value="AdoMet_MTases"/>
    <property type="match status" value="1"/>
</dbReference>
<comment type="similarity">
    <text evidence="5">Belongs to the class I-like SAM-binding methyltransferase superfamily. RsmB/NOP family.</text>
</comment>
<name>A0A1G6Q5F3_9RHOB</name>
<dbReference type="Gene3D" id="3.40.50.150">
    <property type="entry name" value="Vaccinia Virus protein VP39"/>
    <property type="match status" value="1"/>
</dbReference>
<evidence type="ECO:0000256" key="2">
    <source>
        <dbReference type="ARBA" id="ARBA00022679"/>
    </source>
</evidence>
<evidence type="ECO:0000313" key="9">
    <source>
        <dbReference type="Proteomes" id="UP000199628"/>
    </source>
</evidence>
<reference evidence="9" key="1">
    <citation type="submission" date="2016-10" db="EMBL/GenBank/DDBJ databases">
        <authorList>
            <person name="Varghese N."/>
            <person name="Submissions S."/>
        </authorList>
    </citation>
    <scope>NUCLEOTIDE SEQUENCE [LARGE SCALE GENOMIC DNA]</scope>
    <source>
        <strain evidence="9">CGMCC 1.9108</strain>
    </source>
</reference>
<protein>
    <submittedName>
        <fullName evidence="8">16S rRNA (Cytosine967-C5)-methyltransferase</fullName>
    </submittedName>
</protein>
<dbReference type="Pfam" id="PF01189">
    <property type="entry name" value="Methyltr_RsmB-F"/>
    <property type="match status" value="1"/>
</dbReference>
<evidence type="ECO:0000256" key="3">
    <source>
        <dbReference type="ARBA" id="ARBA00022691"/>
    </source>
</evidence>
<feature type="region of interest" description="Disordered" evidence="6">
    <location>
        <begin position="96"/>
        <end position="117"/>
    </location>
</feature>
<dbReference type="PROSITE" id="PS51686">
    <property type="entry name" value="SAM_MT_RSMB_NOP"/>
    <property type="match status" value="1"/>
</dbReference>
<dbReference type="GO" id="GO:0003723">
    <property type="term" value="F:RNA binding"/>
    <property type="evidence" value="ECO:0007669"/>
    <property type="project" value="UniProtKB-UniRule"/>
</dbReference>
<keyword evidence="2 5" id="KW-0808">Transferase</keyword>
<dbReference type="Proteomes" id="UP000199628">
    <property type="component" value="Unassembled WGS sequence"/>
</dbReference>
<gene>
    <name evidence="8" type="ORF">SAMN04488239_10428</name>
</gene>
<feature type="binding site" evidence="5">
    <location>
        <position position="289"/>
    </location>
    <ligand>
        <name>S-adenosyl-L-methionine</name>
        <dbReference type="ChEBI" id="CHEBI:59789"/>
    </ligand>
</feature>
<accession>A0A1G6Q5F3</accession>
<feature type="binding site" evidence="5">
    <location>
        <position position="249"/>
    </location>
    <ligand>
        <name>S-adenosyl-L-methionine</name>
        <dbReference type="ChEBI" id="CHEBI:59789"/>
    </ligand>
</feature>
<dbReference type="InterPro" id="IPR001678">
    <property type="entry name" value="MeTrfase_RsmB-F_NOP2_dom"/>
</dbReference>
<dbReference type="Pfam" id="PF22458">
    <property type="entry name" value="RsmF-B_ferredox"/>
    <property type="match status" value="1"/>
</dbReference>
<keyword evidence="4 5" id="KW-0694">RNA-binding</keyword>
<dbReference type="InterPro" id="IPR029063">
    <property type="entry name" value="SAM-dependent_MTases_sf"/>
</dbReference>
<evidence type="ECO:0000313" key="8">
    <source>
        <dbReference type="EMBL" id="SDC87702.1"/>
    </source>
</evidence>
<dbReference type="STRING" id="639004.SAMN04488239_10428"/>
<dbReference type="PANTHER" id="PTHR22807">
    <property type="entry name" value="NOP2 YEAST -RELATED NOL1/NOP2/FMU SUN DOMAIN-CONTAINING"/>
    <property type="match status" value="1"/>
</dbReference>